<evidence type="ECO:0000313" key="2">
    <source>
        <dbReference type="Proteomes" id="UP000076858"/>
    </source>
</evidence>
<proteinExistence type="predicted"/>
<dbReference type="EMBL" id="LRGB01007247">
    <property type="protein sequence ID" value="KZS01260.1"/>
    <property type="molecule type" value="Genomic_DNA"/>
</dbReference>
<gene>
    <name evidence="1" type="ORF">APZ42_002134</name>
</gene>
<keyword evidence="2" id="KW-1185">Reference proteome</keyword>
<sequence>MSRLSRRHKKKNVFFFSAGKRNAPKHYGCYLENKKKEKPCGLALGCHGQRRENPDDRATTRVLRHVYPKTT</sequence>
<comment type="caution">
    <text evidence="1">The sequence shown here is derived from an EMBL/GenBank/DDBJ whole genome shotgun (WGS) entry which is preliminary data.</text>
</comment>
<protein>
    <submittedName>
        <fullName evidence="1">Uncharacterized protein</fullName>
    </submittedName>
</protein>
<accession>A0A164IHG8</accession>
<evidence type="ECO:0000313" key="1">
    <source>
        <dbReference type="EMBL" id="KZS01260.1"/>
    </source>
</evidence>
<name>A0A164IHG8_9CRUS</name>
<organism evidence="1 2">
    <name type="scientific">Daphnia magna</name>
    <dbReference type="NCBI Taxonomy" id="35525"/>
    <lineage>
        <taxon>Eukaryota</taxon>
        <taxon>Metazoa</taxon>
        <taxon>Ecdysozoa</taxon>
        <taxon>Arthropoda</taxon>
        <taxon>Crustacea</taxon>
        <taxon>Branchiopoda</taxon>
        <taxon>Diplostraca</taxon>
        <taxon>Cladocera</taxon>
        <taxon>Anomopoda</taxon>
        <taxon>Daphniidae</taxon>
        <taxon>Daphnia</taxon>
    </lineage>
</organism>
<dbReference type="AlphaFoldDB" id="A0A164IHG8"/>
<reference evidence="1 2" key="1">
    <citation type="submission" date="2016-03" db="EMBL/GenBank/DDBJ databases">
        <title>EvidentialGene: Evidence-directed Construction of Genes on Genomes.</title>
        <authorList>
            <person name="Gilbert D.G."/>
            <person name="Choi J.-H."/>
            <person name="Mockaitis K."/>
            <person name="Colbourne J."/>
            <person name="Pfrender M."/>
        </authorList>
    </citation>
    <scope>NUCLEOTIDE SEQUENCE [LARGE SCALE GENOMIC DNA]</scope>
    <source>
        <strain evidence="1 2">Xinb3</strain>
        <tissue evidence="1">Complete organism</tissue>
    </source>
</reference>
<dbReference type="Proteomes" id="UP000076858">
    <property type="component" value="Unassembled WGS sequence"/>
</dbReference>